<feature type="chain" id="PRO_5032584645" evidence="1">
    <location>
        <begin position="22"/>
        <end position="264"/>
    </location>
</feature>
<gene>
    <name evidence="4" type="ORF">GUA46_09860</name>
</gene>
<dbReference type="AlphaFoldDB" id="A0A850NFQ3"/>
<keyword evidence="1" id="KW-0732">Signal</keyword>
<dbReference type="EMBL" id="WYET01000004">
    <property type="protein sequence ID" value="NVN18649.1"/>
    <property type="molecule type" value="Genomic_DNA"/>
</dbReference>
<dbReference type="InterPro" id="IPR027843">
    <property type="entry name" value="DUF4440"/>
</dbReference>
<reference evidence="4 5" key="1">
    <citation type="submission" date="2020-01" db="EMBL/GenBank/DDBJ databases">
        <title>Draft Genome Analysis of Muricauda sp. HICW Isolated from coastal seawater of PR China.</title>
        <authorList>
            <person name="Chen M.-X."/>
        </authorList>
    </citation>
    <scope>NUCLEOTIDE SEQUENCE [LARGE SCALE GENOMIC DNA]</scope>
    <source>
        <strain evidence="4 5">HICW</strain>
    </source>
</reference>
<accession>A0A850NFQ3</accession>
<sequence>MKSFKYIFGILTLCMVGSAQAQEPETSELYLLLKSKDSLLFDAAFNKCDVDTMESLFTEDFEFYHDKGGFTEGREAFLKPTRENCEKRDTSAPQYSKRILIDGSLEVYPLKKDGEIYGAVQHGVHRFEFLNDKNEYQKGDVAKFTHVWMLIDGSWKIKRELSYNHHLMENEASAQEIPVSDNILDKYEGNYKSLQAGEVQIKKDNGKLLLITEKMQATLYPKTENTFFMKERAVEFKFIASGNGNIEKMQIIENNAVVDEAQRE</sequence>
<feature type="domain" description="Peptidase S12 Pab87-related C-terminal" evidence="2">
    <location>
        <begin position="176"/>
        <end position="252"/>
    </location>
</feature>
<name>A0A850NFQ3_9FLAO</name>
<dbReference type="Pfam" id="PF14534">
    <property type="entry name" value="DUF4440"/>
    <property type="match status" value="1"/>
</dbReference>
<dbReference type="RefSeq" id="WP_176620353.1">
    <property type="nucleotide sequence ID" value="NZ_WYET01000004.1"/>
</dbReference>
<dbReference type="Pfam" id="PF11954">
    <property type="entry name" value="DUF3471"/>
    <property type="match status" value="1"/>
</dbReference>
<dbReference type="SUPFAM" id="SSF54427">
    <property type="entry name" value="NTF2-like"/>
    <property type="match status" value="1"/>
</dbReference>
<comment type="caution">
    <text evidence="4">The sequence shown here is derived from an EMBL/GenBank/DDBJ whole genome shotgun (WGS) entry which is preliminary data.</text>
</comment>
<feature type="signal peptide" evidence="1">
    <location>
        <begin position="1"/>
        <end position="21"/>
    </location>
</feature>
<dbReference type="InterPro" id="IPR032710">
    <property type="entry name" value="NTF2-like_dom_sf"/>
</dbReference>
<protein>
    <submittedName>
        <fullName evidence="4">DUF4440 domain-containing protein</fullName>
    </submittedName>
</protein>
<dbReference type="Proteomes" id="UP000558089">
    <property type="component" value="Unassembled WGS sequence"/>
</dbReference>
<feature type="domain" description="DUF4440" evidence="3">
    <location>
        <begin position="42"/>
        <end position="157"/>
    </location>
</feature>
<organism evidence="4 5">
    <name type="scientific">Flagellimonas chongwuensis</name>
    <dbReference type="NCBI Taxonomy" id="2697365"/>
    <lineage>
        <taxon>Bacteria</taxon>
        <taxon>Pseudomonadati</taxon>
        <taxon>Bacteroidota</taxon>
        <taxon>Flavobacteriia</taxon>
        <taxon>Flavobacteriales</taxon>
        <taxon>Flavobacteriaceae</taxon>
        <taxon>Flagellimonas</taxon>
    </lineage>
</organism>
<proteinExistence type="predicted"/>
<keyword evidence="5" id="KW-1185">Reference proteome</keyword>
<evidence type="ECO:0000259" key="2">
    <source>
        <dbReference type="Pfam" id="PF11954"/>
    </source>
</evidence>
<evidence type="ECO:0000256" key="1">
    <source>
        <dbReference type="SAM" id="SignalP"/>
    </source>
</evidence>
<evidence type="ECO:0000313" key="5">
    <source>
        <dbReference type="Proteomes" id="UP000558089"/>
    </source>
</evidence>
<dbReference type="Gene3D" id="3.10.450.50">
    <property type="match status" value="1"/>
</dbReference>
<evidence type="ECO:0000259" key="3">
    <source>
        <dbReference type="Pfam" id="PF14534"/>
    </source>
</evidence>
<evidence type="ECO:0000313" key="4">
    <source>
        <dbReference type="EMBL" id="NVN18649.1"/>
    </source>
</evidence>
<dbReference type="InterPro" id="IPR021860">
    <property type="entry name" value="Peptidase_S12_Pab87-rel_C"/>
</dbReference>